<dbReference type="EC" id="2.7.8.-" evidence="8"/>
<feature type="transmembrane region" description="Helical" evidence="7">
    <location>
        <begin position="44"/>
        <end position="63"/>
    </location>
</feature>
<feature type="transmembrane region" description="Helical" evidence="7">
    <location>
        <begin position="6"/>
        <end position="24"/>
    </location>
</feature>
<keyword evidence="6 7" id="KW-0472">Membrane</keyword>
<accession>A0ABU3RPE7</accession>
<feature type="transmembrane region" description="Helical" evidence="7">
    <location>
        <begin position="231"/>
        <end position="252"/>
    </location>
</feature>
<keyword evidence="3 8" id="KW-0808">Transferase</keyword>
<dbReference type="PANTHER" id="PTHR22926:SF3">
    <property type="entry name" value="UNDECAPRENYL-PHOSPHATE ALPHA-N-ACETYLGLUCOSAMINYL 1-PHOSPHATE TRANSFERASE"/>
    <property type="match status" value="1"/>
</dbReference>
<evidence type="ECO:0000313" key="9">
    <source>
        <dbReference type="Proteomes" id="UP001260980"/>
    </source>
</evidence>
<evidence type="ECO:0000256" key="5">
    <source>
        <dbReference type="ARBA" id="ARBA00022989"/>
    </source>
</evidence>
<feature type="transmembrane region" description="Helical" evidence="7">
    <location>
        <begin position="272"/>
        <end position="296"/>
    </location>
</feature>
<organism evidence="8 9">
    <name type="scientific">Paenibacillus violae</name>
    <dbReference type="NCBI Taxonomy" id="3077234"/>
    <lineage>
        <taxon>Bacteria</taxon>
        <taxon>Bacillati</taxon>
        <taxon>Bacillota</taxon>
        <taxon>Bacilli</taxon>
        <taxon>Bacillales</taxon>
        <taxon>Paenibacillaceae</taxon>
        <taxon>Paenibacillus</taxon>
    </lineage>
</organism>
<feature type="transmembrane region" description="Helical" evidence="7">
    <location>
        <begin position="153"/>
        <end position="172"/>
    </location>
</feature>
<dbReference type="Pfam" id="PF00953">
    <property type="entry name" value="Glycos_transf_4"/>
    <property type="match status" value="1"/>
</dbReference>
<reference evidence="8 9" key="1">
    <citation type="submission" date="2023-10" db="EMBL/GenBank/DDBJ databases">
        <title>Paenibacillus strain PFR10 Genome sequencing and assembly.</title>
        <authorList>
            <person name="Kim I."/>
        </authorList>
    </citation>
    <scope>NUCLEOTIDE SEQUENCE [LARGE SCALE GENOMIC DNA]</scope>
    <source>
        <strain evidence="8 9">PFR10</strain>
    </source>
</reference>
<evidence type="ECO:0000256" key="3">
    <source>
        <dbReference type="ARBA" id="ARBA00022679"/>
    </source>
</evidence>
<dbReference type="Proteomes" id="UP001260980">
    <property type="component" value="Unassembled WGS sequence"/>
</dbReference>
<feature type="transmembrane region" description="Helical" evidence="7">
    <location>
        <begin position="302"/>
        <end position="322"/>
    </location>
</feature>
<keyword evidence="5 7" id="KW-1133">Transmembrane helix</keyword>
<protein>
    <submittedName>
        <fullName evidence="8">MraY family glycosyltransferase</fullName>
        <ecNumber evidence="8">2.7.8.-</ecNumber>
    </submittedName>
</protein>
<dbReference type="CDD" id="cd06853">
    <property type="entry name" value="GT_WecA_like"/>
    <property type="match status" value="1"/>
</dbReference>
<dbReference type="EMBL" id="JAWCUD010000016">
    <property type="protein sequence ID" value="MDU0205854.1"/>
    <property type="molecule type" value="Genomic_DNA"/>
</dbReference>
<evidence type="ECO:0000313" key="8">
    <source>
        <dbReference type="EMBL" id="MDU0205854.1"/>
    </source>
</evidence>
<keyword evidence="9" id="KW-1185">Reference proteome</keyword>
<feature type="transmembrane region" description="Helical" evidence="7">
    <location>
        <begin position="178"/>
        <end position="196"/>
    </location>
</feature>
<feature type="transmembrane region" description="Helical" evidence="7">
    <location>
        <begin position="103"/>
        <end position="120"/>
    </location>
</feature>
<evidence type="ECO:0000256" key="2">
    <source>
        <dbReference type="ARBA" id="ARBA00022475"/>
    </source>
</evidence>
<comment type="subcellular location">
    <subcellularLocation>
        <location evidence="1">Cell membrane</location>
        <topology evidence="1">Multi-pass membrane protein</topology>
    </subcellularLocation>
</comment>
<gene>
    <name evidence="8" type="ORF">RQP52_32730</name>
</gene>
<proteinExistence type="predicted"/>
<evidence type="ECO:0000256" key="4">
    <source>
        <dbReference type="ARBA" id="ARBA00022692"/>
    </source>
</evidence>
<name>A0ABU3RPE7_9BACL</name>
<comment type="caution">
    <text evidence="8">The sequence shown here is derived from an EMBL/GenBank/DDBJ whole genome shotgun (WGS) entry which is preliminary data.</text>
</comment>
<feature type="transmembrane region" description="Helical" evidence="7">
    <location>
        <begin position="208"/>
        <end position="225"/>
    </location>
</feature>
<keyword evidence="4 7" id="KW-0812">Transmembrane</keyword>
<dbReference type="RefSeq" id="WP_315955727.1">
    <property type="nucleotide sequence ID" value="NZ_JAWCUD010000016.1"/>
</dbReference>
<feature type="transmembrane region" description="Helical" evidence="7">
    <location>
        <begin position="75"/>
        <end position="91"/>
    </location>
</feature>
<dbReference type="PANTHER" id="PTHR22926">
    <property type="entry name" value="PHOSPHO-N-ACETYLMURAMOYL-PENTAPEPTIDE-TRANSFERASE"/>
    <property type="match status" value="1"/>
</dbReference>
<sequence length="333" mass="36583">MQLIIFFLAALICVILTPIARVIAKKLNIVDSPNTDLKKHREPVPYLGGVAIFAAIVISMAIFKGDLILMVNAQQRGLLLGTFIILLIGLIDDMKGMTPKIKLGLQLLAAYIVWFHGISFSLFDHWYLNMALTLIWVAGLSNAFNLIDIMDGLAAGIAAICSLFLALLLLLAGDPFHSTLMIVVSGSCLGFLIFNFKPAKIYMGDTGSLLLGFLLACTVAHWAKGQQLNHHFIVPMLILGIPLFELFFVSILRIKAGKSPLLGSQDHFALRLIRMGFSVKSTVILTYVCSVAFGAIGFLILFFHYFTYGFVALTLAFVFFAAHRLSQVKINKA</sequence>
<keyword evidence="2" id="KW-1003">Cell membrane</keyword>
<feature type="transmembrane region" description="Helical" evidence="7">
    <location>
        <begin position="126"/>
        <end position="146"/>
    </location>
</feature>
<dbReference type="GO" id="GO:0016740">
    <property type="term" value="F:transferase activity"/>
    <property type="evidence" value="ECO:0007669"/>
    <property type="project" value="UniProtKB-KW"/>
</dbReference>
<dbReference type="InterPro" id="IPR000715">
    <property type="entry name" value="Glycosyl_transferase_4"/>
</dbReference>
<evidence type="ECO:0000256" key="6">
    <source>
        <dbReference type="ARBA" id="ARBA00023136"/>
    </source>
</evidence>
<evidence type="ECO:0000256" key="1">
    <source>
        <dbReference type="ARBA" id="ARBA00004651"/>
    </source>
</evidence>
<evidence type="ECO:0000256" key="7">
    <source>
        <dbReference type="SAM" id="Phobius"/>
    </source>
</evidence>